<name>A0A2S6G8S1_9GAMM</name>
<protein>
    <recommendedName>
        <fullName evidence="7">Phosphodiesterase</fullName>
    </recommendedName>
</protein>
<feature type="signal peptide" evidence="2">
    <location>
        <begin position="1"/>
        <end position="27"/>
    </location>
</feature>
<evidence type="ECO:0000256" key="2">
    <source>
        <dbReference type="SAM" id="SignalP"/>
    </source>
</evidence>
<evidence type="ECO:0000313" key="3">
    <source>
        <dbReference type="EMBL" id="PPK52805.1"/>
    </source>
</evidence>
<evidence type="ECO:0000256" key="1">
    <source>
        <dbReference type="SAM" id="MobiDB-lite"/>
    </source>
</evidence>
<proteinExistence type="predicted"/>
<reference evidence="4 5" key="2">
    <citation type="submission" date="2018-02" db="EMBL/GenBank/DDBJ databases">
        <title>Subsurface microbial communities from deep shales in Ohio and West Virginia, USA.</title>
        <authorList>
            <person name="Wrighton K."/>
        </authorList>
    </citation>
    <scope>NUCLEOTIDE SEQUENCE [LARGE SCALE GENOMIC DNA]</scope>
    <source>
        <strain evidence="4 5">UTICA-S1B9</strain>
    </source>
</reference>
<gene>
    <name evidence="4" type="ORF">B0H24_100450</name>
    <name evidence="3" type="ORF">BY455_104126</name>
</gene>
<keyword evidence="6" id="KW-1185">Reference proteome</keyword>
<evidence type="ECO:0000313" key="6">
    <source>
        <dbReference type="Proteomes" id="UP000239648"/>
    </source>
</evidence>
<organism evidence="4 5">
    <name type="scientific">Marinobacter persicus</name>
    <dbReference type="NCBI Taxonomy" id="930118"/>
    <lineage>
        <taxon>Bacteria</taxon>
        <taxon>Pseudomonadati</taxon>
        <taxon>Pseudomonadota</taxon>
        <taxon>Gammaproteobacteria</taxon>
        <taxon>Pseudomonadales</taxon>
        <taxon>Marinobacteraceae</taxon>
        <taxon>Marinobacter</taxon>
    </lineage>
</organism>
<feature type="chain" id="PRO_5015517181" description="Phosphodiesterase" evidence="2">
    <location>
        <begin position="28"/>
        <end position="100"/>
    </location>
</feature>
<comment type="caution">
    <text evidence="4">The sequence shown here is derived from an EMBL/GenBank/DDBJ whole genome shotgun (WGS) entry which is preliminary data.</text>
</comment>
<dbReference type="Proteomes" id="UP000239648">
    <property type="component" value="Unassembled WGS sequence"/>
</dbReference>
<dbReference type="RefSeq" id="WP_258075555.1">
    <property type="nucleotide sequence ID" value="NZ_PTIT01000004.1"/>
</dbReference>
<dbReference type="EMBL" id="PTIU01000004">
    <property type="protein sequence ID" value="PPK55649.1"/>
    <property type="molecule type" value="Genomic_DNA"/>
</dbReference>
<dbReference type="Proteomes" id="UP000239446">
    <property type="component" value="Unassembled WGS sequence"/>
</dbReference>
<evidence type="ECO:0000313" key="5">
    <source>
        <dbReference type="Proteomes" id="UP000239446"/>
    </source>
</evidence>
<reference evidence="3 6" key="1">
    <citation type="submission" date="2018-02" db="EMBL/GenBank/DDBJ databases">
        <title>Deep subsurface shale carbon reservoir microbial communities from Ohio and West Virginia, USA.</title>
        <authorList>
            <person name="Wrighton K."/>
        </authorList>
    </citation>
    <scope>NUCLEOTIDE SEQUENCE [LARGE SCALE GENOMIC DNA]</scope>
    <source>
        <strain evidence="3 6">UTICA-S1B6</strain>
    </source>
</reference>
<accession>A0A2S6G8S1</accession>
<dbReference type="EMBL" id="PTIT01000004">
    <property type="protein sequence ID" value="PPK52805.1"/>
    <property type="molecule type" value="Genomic_DNA"/>
</dbReference>
<evidence type="ECO:0008006" key="7">
    <source>
        <dbReference type="Google" id="ProtNLM"/>
    </source>
</evidence>
<evidence type="ECO:0000313" key="4">
    <source>
        <dbReference type="EMBL" id="PPK55649.1"/>
    </source>
</evidence>
<feature type="region of interest" description="Disordered" evidence="1">
    <location>
        <begin position="33"/>
        <end position="71"/>
    </location>
</feature>
<keyword evidence="2" id="KW-0732">Signal</keyword>
<dbReference type="AlphaFoldDB" id="A0A2S6G8S1"/>
<sequence length="100" mass="11127">MHNNGTRFATLTLTLALGLGIAGQIQAEQVTVPVGTQADRSHASFPENGMSQKAVEERWGPPQEIRQPVGQPPISQWHYPDFIVYFEGDTVLHTVMKRSR</sequence>